<organism evidence="1 2">
    <name type="scientific">Sesamum alatum</name>
    <dbReference type="NCBI Taxonomy" id="300844"/>
    <lineage>
        <taxon>Eukaryota</taxon>
        <taxon>Viridiplantae</taxon>
        <taxon>Streptophyta</taxon>
        <taxon>Embryophyta</taxon>
        <taxon>Tracheophyta</taxon>
        <taxon>Spermatophyta</taxon>
        <taxon>Magnoliopsida</taxon>
        <taxon>eudicotyledons</taxon>
        <taxon>Gunneridae</taxon>
        <taxon>Pentapetalae</taxon>
        <taxon>asterids</taxon>
        <taxon>lamiids</taxon>
        <taxon>Lamiales</taxon>
        <taxon>Pedaliaceae</taxon>
        <taxon>Sesamum</taxon>
    </lineage>
</organism>
<reference evidence="1" key="2">
    <citation type="journal article" date="2024" name="Plant">
        <title>Genomic evolution and insights into agronomic trait innovations of Sesamum species.</title>
        <authorList>
            <person name="Miao H."/>
            <person name="Wang L."/>
            <person name="Qu L."/>
            <person name="Liu H."/>
            <person name="Sun Y."/>
            <person name="Le M."/>
            <person name="Wang Q."/>
            <person name="Wei S."/>
            <person name="Zheng Y."/>
            <person name="Lin W."/>
            <person name="Duan Y."/>
            <person name="Cao H."/>
            <person name="Xiong S."/>
            <person name="Wang X."/>
            <person name="Wei L."/>
            <person name="Li C."/>
            <person name="Ma Q."/>
            <person name="Ju M."/>
            <person name="Zhao R."/>
            <person name="Li G."/>
            <person name="Mu C."/>
            <person name="Tian Q."/>
            <person name="Mei H."/>
            <person name="Zhang T."/>
            <person name="Gao T."/>
            <person name="Zhang H."/>
        </authorList>
    </citation>
    <scope>NUCLEOTIDE SEQUENCE</scope>
    <source>
        <strain evidence="1">3651</strain>
    </source>
</reference>
<reference evidence="1" key="1">
    <citation type="submission" date="2020-06" db="EMBL/GenBank/DDBJ databases">
        <authorList>
            <person name="Li T."/>
            <person name="Hu X."/>
            <person name="Zhang T."/>
            <person name="Song X."/>
            <person name="Zhang H."/>
            <person name="Dai N."/>
            <person name="Sheng W."/>
            <person name="Hou X."/>
            <person name="Wei L."/>
        </authorList>
    </citation>
    <scope>NUCLEOTIDE SEQUENCE</scope>
    <source>
        <strain evidence="1">3651</strain>
        <tissue evidence="1">Leaf</tissue>
    </source>
</reference>
<proteinExistence type="predicted"/>
<comment type="caution">
    <text evidence="1">The sequence shown here is derived from an EMBL/GenBank/DDBJ whole genome shotgun (WGS) entry which is preliminary data.</text>
</comment>
<accession>A0AAE1XSC4</accession>
<dbReference type="Proteomes" id="UP001293254">
    <property type="component" value="Unassembled WGS sequence"/>
</dbReference>
<evidence type="ECO:0000313" key="1">
    <source>
        <dbReference type="EMBL" id="KAK4417085.1"/>
    </source>
</evidence>
<dbReference type="AlphaFoldDB" id="A0AAE1XSC4"/>
<name>A0AAE1XSC4_9LAMI</name>
<keyword evidence="2" id="KW-1185">Reference proteome</keyword>
<protein>
    <submittedName>
        <fullName evidence="1">Uncharacterized protein</fullName>
    </submittedName>
</protein>
<sequence>MDSKPVEKRDMKSIPEQAKVPCKWLLFELLRDLIFENEESHCLIDSRSSPIILVRSHFLVGVIAPPLEGQNSLSRTHWNRYISLSVIPYSLTSPAISPFRTLSI</sequence>
<evidence type="ECO:0000313" key="2">
    <source>
        <dbReference type="Proteomes" id="UP001293254"/>
    </source>
</evidence>
<dbReference type="EMBL" id="JACGWO010000010">
    <property type="protein sequence ID" value="KAK4417085.1"/>
    <property type="molecule type" value="Genomic_DNA"/>
</dbReference>
<gene>
    <name evidence="1" type="ORF">Salat_2534000</name>
</gene>